<comment type="caution">
    <text evidence="1">The sequence shown here is derived from an EMBL/GenBank/DDBJ whole genome shotgun (WGS) entry which is preliminary data.</text>
</comment>
<gene>
    <name evidence="1" type="ORF">RclHR1_01840020</name>
</gene>
<keyword evidence="2" id="KW-1185">Reference proteome</keyword>
<proteinExistence type="predicted"/>
<name>A0A2Z6QLW2_9GLOM</name>
<sequence>MKIKKLEPVERLVYHINEIKDAQKYNGNPSTPQWPFTLGIFGRTNTGKSNEVINLMLRTKLYRMLNGKKEVTRYIKYDDLLLIGHQLKEPKYMYLKSAFQIIANNPKPYREDITFWALKPDKIPKVDSFSPDRGTGAIFEDMCADLKKVQEKIVPYFIEECHYNISSIYVSQSYFDCPKIIRKNLTHVCLFNGSCTADELSRIVRQYANDWRSVIKIIDKTLCEHKFIVFDLTVLREHPHRIRLGWDQILTNEKNLTS</sequence>
<evidence type="ECO:0000313" key="2">
    <source>
        <dbReference type="Proteomes" id="UP000247702"/>
    </source>
</evidence>
<protein>
    <submittedName>
        <fullName evidence="1">Uncharacterized protein</fullName>
    </submittedName>
</protein>
<accession>A0A2Z6QLW2</accession>
<reference evidence="1 2" key="1">
    <citation type="submission" date="2017-11" db="EMBL/GenBank/DDBJ databases">
        <title>The genome of Rhizophagus clarus HR1 reveals common genetic basis of auxotrophy among arbuscular mycorrhizal fungi.</title>
        <authorList>
            <person name="Kobayashi Y."/>
        </authorList>
    </citation>
    <scope>NUCLEOTIDE SEQUENCE [LARGE SCALE GENOMIC DNA]</scope>
    <source>
        <strain evidence="1 2">HR1</strain>
    </source>
</reference>
<dbReference type="EMBL" id="BEXD01000935">
    <property type="protein sequence ID" value="GBB91223.1"/>
    <property type="molecule type" value="Genomic_DNA"/>
</dbReference>
<dbReference type="AlphaFoldDB" id="A0A2Z6QLW2"/>
<organism evidence="1 2">
    <name type="scientific">Rhizophagus clarus</name>
    <dbReference type="NCBI Taxonomy" id="94130"/>
    <lineage>
        <taxon>Eukaryota</taxon>
        <taxon>Fungi</taxon>
        <taxon>Fungi incertae sedis</taxon>
        <taxon>Mucoromycota</taxon>
        <taxon>Glomeromycotina</taxon>
        <taxon>Glomeromycetes</taxon>
        <taxon>Glomerales</taxon>
        <taxon>Glomeraceae</taxon>
        <taxon>Rhizophagus</taxon>
    </lineage>
</organism>
<evidence type="ECO:0000313" key="1">
    <source>
        <dbReference type="EMBL" id="GBB91223.1"/>
    </source>
</evidence>
<dbReference type="Proteomes" id="UP000247702">
    <property type="component" value="Unassembled WGS sequence"/>
</dbReference>